<feature type="binding site" evidence="6">
    <location>
        <position position="21"/>
    </location>
    <ligand>
        <name>Mg(2+)</name>
        <dbReference type="ChEBI" id="CHEBI:18420"/>
    </ligand>
</feature>
<evidence type="ECO:0000313" key="9">
    <source>
        <dbReference type="Proteomes" id="UP000662914"/>
    </source>
</evidence>
<name>A0A809R375_9PROT</name>
<evidence type="ECO:0000256" key="6">
    <source>
        <dbReference type="HAMAP-Rule" id="MF_00265"/>
    </source>
</evidence>
<dbReference type="SUPFAM" id="SSF88723">
    <property type="entry name" value="PIN domain-like"/>
    <property type="match status" value="1"/>
</dbReference>
<dbReference type="HAMAP" id="MF_00265">
    <property type="entry name" value="VapC_Nob1"/>
    <property type="match status" value="1"/>
</dbReference>
<evidence type="ECO:0000256" key="3">
    <source>
        <dbReference type="ARBA" id="ARBA00022723"/>
    </source>
</evidence>
<dbReference type="GO" id="GO:0004540">
    <property type="term" value="F:RNA nuclease activity"/>
    <property type="evidence" value="ECO:0007669"/>
    <property type="project" value="InterPro"/>
</dbReference>
<reference evidence="8" key="1">
    <citation type="journal article" name="DNA Res.">
        <title>The physiological potential of anammox bacteria as revealed by their core genome structure.</title>
        <authorList>
            <person name="Okubo T."/>
            <person name="Toyoda A."/>
            <person name="Fukuhara K."/>
            <person name="Uchiyama I."/>
            <person name="Harigaya Y."/>
            <person name="Kuroiwa M."/>
            <person name="Suzuki T."/>
            <person name="Murakami Y."/>
            <person name="Suwa Y."/>
            <person name="Takami H."/>
        </authorList>
    </citation>
    <scope>NUCLEOTIDE SEQUENCE</scope>
    <source>
        <strain evidence="8">317325-3</strain>
    </source>
</reference>
<comment type="similarity">
    <text evidence="6">Belongs to the PINc/VapC protein family.</text>
</comment>
<keyword evidence="1 6" id="KW-1277">Toxin-antitoxin system</keyword>
<dbReference type="Gene3D" id="3.40.50.1010">
    <property type="entry name" value="5'-nuclease"/>
    <property type="match status" value="1"/>
</dbReference>
<dbReference type="GO" id="GO:0000287">
    <property type="term" value="F:magnesium ion binding"/>
    <property type="evidence" value="ECO:0007669"/>
    <property type="project" value="UniProtKB-UniRule"/>
</dbReference>
<keyword evidence="4 6" id="KW-0378">Hydrolase</keyword>
<evidence type="ECO:0000313" key="8">
    <source>
        <dbReference type="EMBL" id="BBO22050.1"/>
    </source>
</evidence>
<dbReference type="Pfam" id="PF01850">
    <property type="entry name" value="PIN"/>
    <property type="match status" value="1"/>
</dbReference>
<keyword evidence="5 6" id="KW-0460">Magnesium</keyword>
<protein>
    <recommendedName>
        <fullName evidence="6">Ribonuclease VapC</fullName>
        <shortName evidence="6">RNase VapC</shortName>
        <ecNumber evidence="6">3.1.-.-</ecNumber>
    </recommendedName>
    <alternativeName>
        <fullName evidence="6">Toxin VapC</fullName>
    </alternativeName>
</protein>
<evidence type="ECO:0000256" key="1">
    <source>
        <dbReference type="ARBA" id="ARBA00022649"/>
    </source>
</evidence>
<gene>
    <name evidence="6" type="primary">vapC</name>
    <name evidence="8" type="ORF">DSYM_27490</name>
</gene>
<dbReference type="CDD" id="cd09873">
    <property type="entry name" value="PIN_Pae0151-like"/>
    <property type="match status" value="1"/>
</dbReference>
<dbReference type="EMBL" id="AP021857">
    <property type="protein sequence ID" value="BBO22050.1"/>
    <property type="molecule type" value="Genomic_DNA"/>
</dbReference>
<comment type="function">
    <text evidence="6">Toxic component of a toxin-antitoxin (TA) system. An RNase.</text>
</comment>
<sequence length="146" mass="15757">MTLYVSEPPLSYVARPPAVVDANVLAAFVFGEPEGEEALARLHPYALHAPTLLPYEIANVAMNKLRRGQASSEDLNARLEGFDFGPIRLAQTPPAGVFGLAQRYRLSAYDASYLWLAAELRAPLLTFDGKLAAAAAEHLASLPPPE</sequence>
<evidence type="ECO:0000259" key="7">
    <source>
        <dbReference type="Pfam" id="PF01850"/>
    </source>
</evidence>
<organism evidence="8 9">
    <name type="scientific">Candidatus Desulfobacillus denitrificans</name>
    <dbReference type="NCBI Taxonomy" id="2608985"/>
    <lineage>
        <taxon>Bacteria</taxon>
        <taxon>Pseudomonadati</taxon>
        <taxon>Pseudomonadota</taxon>
        <taxon>Betaproteobacteria</taxon>
        <taxon>Candidatus Desulfobacillus</taxon>
    </lineage>
</organism>
<feature type="binding site" evidence="6">
    <location>
        <position position="110"/>
    </location>
    <ligand>
        <name>Mg(2+)</name>
        <dbReference type="ChEBI" id="CHEBI:18420"/>
    </ligand>
</feature>
<evidence type="ECO:0000256" key="2">
    <source>
        <dbReference type="ARBA" id="ARBA00022722"/>
    </source>
</evidence>
<dbReference type="InterPro" id="IPR029060">
    <property type="entry name" value="PIN-like_dom_sf"/>
</dbReference>
<dbReference type="PANTHER" id="PTHR35901:SF1">
    <property type="entry name" value="EXONUCLEASE VAPC9"/>
    <property type="match status" value="1"/>
</dbReference>
<dbReference type="KEGG" id="ddz:DSYM_27490"/>
<keyword evidence="3 6" id="KW-0479">Metal-binding</keyword>
<feature type="domain" description="PIN" evidence="7">
    <location>
        <begin position="19"/>
        <end position="135"/>
    </location>
</feature>
<evidence type="ECO:0000256" key="5">
    <source>
        <dbReference type="ARBA" id="ARBA00022842"/>
    </source>
</evidence>
<dbReference type="InterPro" id="IPR022907">
    <property type="entry name" value="VapC_family"/>
</dbReference>
<dbReference type="InterPro" id="IPR051619">
    <property type="entry name" value="TypeII_TA_RNase_PINc/VapC"/>
</dbReference>
<keyword evidence="2 6" id="KW-0540">Nuclease</keyword>
<dbReference type="Proteomes" id="UP000662914">
    <property type="component" value="Chromosome"/>
</dbReference>
<dbReference type="EC" id="3.1.-.-" evidence="6"/>
<dbReference type="AlphaFoldDB" id="A0A809R375"/>
<dbReference type="PANTHER" id="PTHR35901">
    <property type="entry name" value="RIBONUCLEASE VAPC3"/>
    <property type="match status" value="1"/>
</dbReference>
<proteinExistence type="inferred from homology"/>
<dbReference type="InterPro" id="IPR002716">
    <property type="entry name" value="PIN_dom"/>
</dbReference>
<dbReference type="GO" id="GO:0090729">
    <property type="term" value="F:toxin activity"/>
    <property type="evidence" value="ECO:0007669"/>
    <property type="project" value="UniProtKB-KW"/>
</dbReference>
<dbReference type="GO" id="GO:0016787">
    <property type="term" value="F:hydrolase activity"/>
    <property type="evidence" value="ECO:0007669"/>
    <property type="project" value="UniProtKB-KW"/>
</dbReference>
<dbReference type="InterPro" id="IPR044153">
    <property type="entry name" value="PIN_Pae0151-like"/>
</dbReference>
<comment type="cofactor">
    <cofactor evidence="6">
        <name>Mg(2+)</name>
        <dbReference type="ChEBI" id="CHEBI:18420"/>
    </cofactor>
</comment>
<evidence type="ECO:0000256" key="4">
    <source>
        <dbReference type="ARBA" id="ARBA00022801"/>
    </source>
</evidence>
<accession>A0A809R375</accession>
<keyword evidence="6" id="KW-0800">Toxin</keyword>